<dbReference type="SUPFAM" id="SSF52540">
    <property type="entry name" value="P-loop containing nucleoside triphosphate hydrolases"/>
    <property type="match status" value="1"/>
</dbReference>
<dbReference type="Gene3D" id="3.40.50.300">
    <property type="entry name" value="P-loop containing nucleotide triphosphate hydrolases"/>
    <property type="match status" value="1"/>
</dbReference>
<accession>A0ABT8KLC7</accession>
<dbReference type="GO" id="GO:0005524">
    <property type="term" value="F:ATP binding"/>
    <property type="evidence" value="ECO:0007669"/>
    <property type="project" value="UniProtKB-KW"/>
</dbReference>
<dbReference type="Pfam" id="PF00005">
    <property type="entry name" value="ABC_tran"/>
    <property type="match status" value="1"/>
</dbReference>
<organism evidence="5 6">
    <name type="scientific">Splendidivirga corallicola</name>
    <dbReference type="NCBI Taxonomy" id="3051826"/>
    <lineage>
        <taxon>Bacteria</taxon>
        <taxon>Pseudomonadati</taxon>
        <taxon>Bacteroidota</taxon>
        <taxon>Cytophagia</taxon>
        <taxon>Cytophagales</taxon>
        <taxon>Splendidivirgaceae</taxon>
        <taxon>Splendidivirga</taxon>
    </lineage>
</organism>
<dbReference type="RefSeq" id="WP_346751554.1">
    <property type="nucleotide sequence ID" value="NZ_JAUJEA010000003.1"/>
</dbReference>
<dbReference type="PANTHER" id="PTHR42734:SF21">
    <property type="entry name" value="IRON ABC TRANSPORTER, ATP-BINDING PROTEIN"/>
    <property type="match status" value="1"/>
</dbReference>
<keyword evidence="6" id="KW-1185">Reference proteome</keyword>
<dbReference type="Proteomes" id="UP001172082">
    <property type="component" value="Unassembled WGS sequence"/>
</dbReference>
<dbReference type="PROSITE" id="PS50893">
    <property type="entry name" value="ABC_TRANSPORTER_2"/>
    <property type="match status" value="1"/>
</dbReference>
<dbReference type="EMBL" id="JAUJEA010000003">
    <property type="protein sequence ID" value="MDN5201526.1"/>
    <property type="molecule type" value="Genomic_DNA"/>
</dbReference>
<feature type="domain" description="ABC transporter" evidence="4">
    <location>
        <begin position="11"/>
        <end position="251"/>
    </location>
</feature>
<evidence type="ECO:0000256" key="1">
    <source>
        <dbReference type="ARBA" id="ARBA00022448"/>
    </source>
</evidence>
<dbReference type="InterPro" id="IPR050153">
    <property type="entry name" value="Metal_Ion_Import_ABC"/>
</dbReference>
<dbReference type="InterPro" id="IPR003593">
    <property type="entry name" value="AAA+_ATPase"/>
</dbReference>
<dbReference type="PANTHER" id="PTHR42734">
    <property type="entry name" value="METAL TRANSPORT SYSTEM ATP-BINDING PROTEIN TM_0124-RELATED"/>
    <property type="match status" value="1"/>
</dbReference>
<dbReference type="SMART" id="SM00382">
    <property type="entry name" value="AAA"/>
    <property type="match status" value="1"/>
</dbReference>
<evidence type="ECO:0000256" key="3">
    <source>
        <dbReference type="ARBA" id="ARBA00022840"/>
    </source>
</evidence>
<evidence type="ECO:0000259" key="4">
    <source>
        <dbReference type="PROSITE" id="PS50893"/>
    </source>
</evidence>
<protein>
    <submittedName>
        <fullName evidence="5">ABC transporter ATP-binding protein</fullName>
    </submittedName>
</protein>
<name>A0ABT8KLC7_9BACT</name>
<dbReference type="InterPro" id="IPR003439">
    <property type="entry name" value="ABC_transporter-like_ATP-bd"/>
</dbReference>
<evidence type="ECO:0000313" key="6">
    <source>
        <dbReference type="Proteomes" id="UP001172082"/>
    </source>
</evidence>
<evidence type="ECO:0000256" key="2">
    <source>
        <dbReference type="ARBA" id="ARBA00022741"/>
    </source>
</evidence>
<gene>
    <name evidence="5" type="ORF">QQ008_09145</name>
</gene>
<reference evidence="5" key="1">
    <citation type="submission" date="2023-06" db="EMBL/GenBank/DDBJ databases">
        <title>Genomic of Parafulvivirga corallium.</title>
        <authorList>
            <person name="Wang G."/>
        </authorList>
    </citation>
    <scope>NUCLEOTIDE SEQUENCE</scope>
    <source>
        <strain evidence="5">BMA10</strain>
    </source>
</reference>
<evidence type="ECO:0000313" key="5">
    <source>
        <dbReference type="EMBL" id="MDN5201526.1"/>
    </source>
</evidence>
<keyword evidence="2" id="KW-0547">Nucleotide-binding</keyword>
<proteinExistence type="predicted"/>
<dbReference type="CDD" id="cd03214">
    <property type="entry name" value="ABC_Iron-Siderophores_B12_Hemin"/>
    <property type="match status" value="1"/>
</dbReference>
<keyword evidence="3 5" id="KW-0067">ATP-binding</keyword>
<sequence length="342" mass="38499">MNRKVSNTVPLYTQDLQIGYQSGKRHRTVLDRINLSMERGELVCLLGENGVGKSTLLKTISKIIKPLSGDVFINGKSISKLSNIEIAQNISLVLTERINTGMMTVYDLVSLGRYPYTNWSGKLSKEDWKKVDWAIDQANIAALSNLNAMELSDGQLQKVMIARALAQDGEIMILDEPTAFLDINNRLEIINLLKSLAKETNKAILISTHELDLALFSADKLWLATCCLPIVVGIPEDLVLKNALQETFDHDNFNFDLQTGRFAVKRAFHQTIGLEGPEPYFTWTKHALNRMGYAVVDNDETMNIKITKSGNDYEWKVNRLQDHLKFDSIESLLKGLNSVINK</sequence>
<keyword evidence="1" id="KW-0813">Transport</keyword>
<comment type="caution">
    <text evidence="5">The sequence shown here is derived from an EMBL/GenBank/DDBJ whole genome shotgun (WGS) entry which is preliminary data.</text>
</comment>
<dbReference type="InterPro" id="IPR027417">
    <property type="entry name" value="P-loop_NTPase"/>
</dbReference>